<keyword evidence="8" id="KW-1185">Reference proteome</keyword>
<dbReference type="InterPro" id="IPR009908">
    <property type="entry name" value="Methylamine_util_MauE"/>
</dbReference>
<dbReference type="AlphaFoldDB" id="A0A1H8C9P0"/>
<comment type="subcellular location">
    <subcellularLocation>
        <location evidence="1">Membrane</location>
        <topology evidence="1">Multi-pass membrane protein</topology>
    </subcellularLocation>
</comment>
<keyword evidence="4 5" id="KW-0472">Membrane</keyword>
<dbReference type="OrthoDB" id="673785at2"/>
<feature type="transmembrane region" description="Helical" evidence="5">
    <location>
        <begin position="7"/>
        <end position="25"/>
    </location>
</feature>
<dbReference type="Proteomes" id="UP000199450">
    <property type="component" value="Unassembled WGS sequence"/>
</dbReference>
<protein>
    <recommendedName>
        <fullName evidence="6">Methylamine utilisation protein MauE domain-containing protein</fullName>
    </recommendedName>
</protein>
<evidence type="ECO:0000256" key="2">
    <source>
        <dbReference type="ARBA" id="ARBA00022692"/>
    </source>
</evidence>
<dbReference type="STRING" id="295069.SAMN05421856_108163"/>
<dbReference type="GO" id="GO:0016020">
    <property type="term" value="C:membrane"/>
    <property type="evidence" value="ECO:0007669"/>
    <property type="project" value="UniProtKB-SubCell"/>
</dbReference>
<evidence type="ECO:0000256" key="3">
    <source>
        <dbReference type="ARBA" id="ARBA00022989"/>
    </source>
</evidence>
<feature type="domain" description="Methylamine utilisation protein MauE" evidence="6">
    <location>
        <begin position="6"/>
        <end position="131"/>
    </location>
</feature>
<evidence type="ECO:0000313" key="8">
    <source>
        <dbReference type="Proteomes" id="UP000199450"/>
    </source>
</evidence>
<dbReference type="RefSeq" id="WP_090001215.1">
    <property type="nucleotide sequence ID" value="NZ_FOBV01000008.1"/>
</dbReference>
<feature type="transmembrane region" description="Helical" evidence="5">
    <location>
        <begin position="146"/>
        <end position="164"/>
    </location>
</feature>
<name>A0A1H8C9P0_9FLAO</name>
<keyword evidence="3 5" id="KW-1133">Transmembrane helix</keyword>
<organism evidence="7 8">
    <name type="scientific">Chryseobacterium taichungense</name>
    <dbReference type="NCBI Taxonomy" id="295069"/>
    <lineage>
        <taxon>Bacteria</taxon>
        <taxon>Pseudomonadati</taxon>
        <taxon>Bacteroidota</taxon>
        <taxon>Flavobacteriia</taxon>
        <taxon>Flavobacteriales</taxon>
        <taxon>Weeksellaceae</taxon>
        <taxon>Chryseobacterium group</taxon>
        <taxon>Chryseobacterium</taxon>
    </lineage>
</organism>
<keyword evidence="2 5" id="KW-0812">Transmembrane</keyword>
<proteinExistence type="predicted"/>
<accession>A0A1H8C9P0</accession>
<sequence length="480" mass="55721">MKSFKSIFVKAVSYFFILLFIYASVSKLLEFENFQVQLAQSPMLGAYAGVVSLLVITVELLIVYLLVIQKFRLTGLYASLGIMSAFTIYIFLILNYGDSIPCSCGGILEKMDWNQHLIFNLCCVLLLIVTIMISDAANTVKLMSRLALITVLPILSVVLVYDITVDDNQGDFKRSIKEPLTMQYQILKFPMNNYYFAGSYGDSLFLANHKTPLLLSTITPEFNAIKLDKIRLNNYKYDFVSVTINVLYPYFSVSDGKVPVIFEGKLPSLMAYDTGINRLYFSRFYMLEPQRYVFKTMLVKTKESELGILNTATKEYQIFPDALQKKTDGIFDTDGDLTLDHQNRKIVYTHYYRSEMMTADFNFRNIQRERMIDSLSHMAIETQNLKNGQQKLVRSPSVINKVQTIYENKFYNVSIMRGRNESREVSRNNYIIDVYHNPTKRYLYSFYIRNTEHDKIRGILSTKHYFYVLSGNKITRYTFK</sequence>
<feature type="transmembrane region" description="Helical" evidence="5">
    <location>
        <begin position="75"/>
        <end position="97"/>
    </location>
</feature>
<dbReference type="GO" id="GO:0030416">
    <property type="term" value="P:methylamine metabolic process"/>
    <property type="evidence" value="ECO:0007669"/>
    <property type="project" value="InterPro"/>
</dbReference>
<reference evidence="8" key="1">
    <citation type="submission" date="2016-10" db="EMBL/GenBank/DDBJ databases">
        <authorList>
            <person name="Varghese N."/>
            <person name="Submissions S."/>
        </authorList>
    </citation>
    <scope>NUCLEOTIDE SEQUENCE [LARGE SCALE GENOMIC DNA]</scope>
    <source>
        <strain evidence="8">DSM 17453</strain>
    </source>
</reference>
<feature type="transmembrane region" description="Helical" evidence="5">
    <location>
        <begin position="117"/>
        <end position="134"/>
    </location>
</feature>
<evidence type="ECO:0000256" key="1">
    <source>
        <dbReference type="ARBA" id="ARBA00004141"/>
    </source>
</evidence>
<evidence type="ECO:0000256" key="5">
    <source>
        <dbReference type="SAM" id="Phobius"/>
    </source>
</evidence>
<gene>
    <name evidence="7" type="ORF">SAMN05421856_108163</name>
</gene>
<evidence type="ECO:0000259" key="6">
    <source>
        <dbReference type="Pfam" id="PF07291"/>
    </source>
</evidence>
<dbReference type="EMBL" id="FOBV01000008">
    <property type="protein sequence ID" value="SEM91692.1"/>
    <property type="molecule type" value="Genomic_DNA"/>
</dbReference>
<evidence type="ECO:0000256" key="4">
    <source>
        <dbReference type="ARBA" id="ARBA00023136"/>
    </source>
</evidence>
<evidence type="ECO:0000313" key="7">
    <source>
        <dbReference type="EMBL" id="SEM91692.1"/>
    </source>
</evidence>
<feature type="transmembrane region" description="Helical" evidence="5">
    <location>
        <begin position="45"/>
        <end position="68"/>
    </location>
</feature>
<dbReference type="Pfam" id="PF07291">
    <property type="entry name" value="MauE"/>
    <property type="match status" value="1"/>
</dbReference>